<proteinExistence type="predicted"/>
<dbReference type="InterPro" id="IPR037401">
    <property type="entry name" value="SnoaL-like"/>
</dbReference>
<reference evidence="2" key="1">
    <citation type="journal article" date="2014" name="Int. J. Syst. Evol. Microbiol.">
        <title>Complete genome sequence of Corynebacterium casei LMG S-19264T (=DSM 44701T), isolated from a smear-ripened cheese.</title>
        <authorList>
            <consortium name="US DOE Joint Genome Institute (JGI-PGF)"/>
            <person name="Walter F."/>
            <person name="Albersmeier A."/>
            <person name="Kalinowski J."/>
            <person name="Ruckert C."/>
        </authorList>
    </citation>
    <scope>NUCLEOTIDE SEQUENCE</scope>
    <source>
        <strain evidence="2">JCM 13064</strain>
    </source>
</reference>
<evidence type="ECO:0000313" key="2">
    <source>
        <dbReference type="EMBL" id="GGK91412.1"/>
    </source>
</evidence>
<protein>
    <recommendedName>
        <fullName evidence="1">SnoaL-like domain-containing protein</fullName>
    </recommendedName>
</protein>
<feature type="domain" description="SnoaL-like" evidence="1">
    <location>
        <begin position="14"/>
        <end position="128"/>
    </location>
</feature>
<dbReference type="Gene3D" id="3.10.450.50">
    <property type="match status" value="1"/>
</dbReference>
<reference evidence="2" key="2">
    <citation type="submission" date="2020-09" db="EMBL/GenBank/DDBJ databases">
        <authorList>
            <person name="Sun Q."/>
            <person name="Ohkuma M."/>
        </authorList>
    </citation>
    <scope>NUCLEOTIDE SEQUENCE</scope>
    <source>
        <strain evidence="2">JCM 13064</strain>
    </source>
</reference>
<dbReference type="SUPFAM" id="SSF54427">
    <property type="entry name" value="NTF2-like"/>
    <property type="match status" value="1"/>
</dbReference>
<name>A0A917R5B7_9ACTN</name>
<sequence>MTIAPPGHETVTIVDRWSTAFNRHDAAEYVACYAADAVFEDVGLHRIFHGRAELTQFFNEWDEASPDSRVDVERIMPTDGGAVVTWTGRGTLSGEFSHLSPTAVPGSRIELRAISVLEISADGLIQRHTDYYDVLTLLRQIGVVSG</sequence>
<dbReference type="EMBL" id="BMNT01000020">
    <property type="protein sequence ID" value="GGK91412.1"/>
    <property type="molecule type" value="Genomic_DNA"/>
</dbReference>
<dbReference type="CDD" id="cd00531">
    <property type="entry name" value="NTF2_like"/>
    <property type="match status" value="1"/>
</dbReference>
<accession>A0A917R5B7</accession>
<dbReference type="InterPro" id="IPR032710">
    <property type="entry name" value="NTF2-like_dom_sf"/>
</dbReference>
<dbReference type="AlphaFoldDB" id="A0A917R5B7"/>
<dbReference type="RefSeq" id="WP_189164338.1">
    <property type="nucleotide sequence ID" value="NZ_BMNT01000020.1"/>
</dbReference>
<dbReference type="Proteomes" id="UP000645217">
    <property type="component" value="Unassembled WGS sequence"/>
</dbReference>
<keyword evidence="3" id="KW-1185">Reference proteome</keyword>
<evidence type="ECO:0000259" key="1">
    <source>
        <dbReference type="Pfam" id="PF12680"/>
    </source>
</evidence>
<dbReference type="Pfam" id="PF12680">
    <property type="entry name" value="SnoaL_2"/>
    <property type="match status" value="1"/>
</dbReference>
<gene>
    <name evidence="2" type="ORF">GCM10007964_37580</name>
</gene>
<organism evidence="2 3">
    <name type="scientific">Sphaerisporangium melleum</name>
    <dbReference type="NCBI Taxonomy" id="321316"/>
    <lineage>
        <taxon>Bacteria</taxon>
        <taxon>Bacillati</taxon>
        <taxon>Actinomycetota</taxon>
        <taxon>Actinomycetes</taxon>
        <taxon>Streptosporangiales</taxon>
        <taxon>Streptosporangiaceae</taxon>
        <taxon>Sphaerisporangium</taxon>
    </lineage>
</organism>
<comment type="caution">
    <text evidence="2">The sequence shown here is derived from an EMBL/GenBank/DDBJ whole genome shotgun (WGS) entry which is preliminary data.</text>
</comment>
<evidence type="ECO:0000313" key="3">
    <source>
        <dbReference type="Proteomes" id="UP000645217"/>
    </source>
</evidence>